<evidence type="ECO:0000256" key="1">
    <source>
        <dbReference type="ARBA" id="ARBA00022448"/>
    </source>
</evidence>
<sequence length="483" mass="52418">MANPSATGKLPARQKYCFGIGAIGKDAICNLVGAFLMLYFTDTLGLNPAFVGVLFAVARIWDAVNDPMMGMICDNTRTRFGKFRIWLIIGTLVNSVFFILLFTTLGIEKGSPTMYIYVSVMYVLYGMTYTIMDVPYWSWLPNLSSNPEERESISVIPRIFASLGGFIVCTFGLRAINFFNNKFGDNTVMQKQANGSFVNISETGFTAVAVCIVVIFIVCIGITVFNVKEKPTTGAAATKTSLKEAFGIIIKNDQLVAFIGLLLTFNLATQLLKAFSVYYFKEVCLAADLYSVFGFTIIFEMIGLFLFPVIARNISREKVYLLACGLPVISMIALAVCGYVCPTSYVAVIACCAFLFFGSGLSLGTTTCCIADVIDYGELKFGKRNESVTCSAQTFLMKAAQAVTGLLSGVGLSVIGYNAANAGHQAAGTILGIRVLTFVIPVALCVISFLIFKHVYKLKGEKLNEMTEQVNALHAAQSASVTE</sequence>
<dbReference type="NCBIfam" id="TIGR00792">
    <property type="entry name" value="gph"/>
    <property type="match status" value="1"/>
</dbReference>
<evidence type="ECO:0000313" key="4">
    <source>
        <dbReference type="EMBL" id="MBU5491431.1"/>
    </source>
</evidence>
<feature type="transmembrane region" description="Helical" evidence="3">
    <location>
        <begin position="205"/>
        <end position="227"/>
    </location>
</feature>
<feature type="transmembrane region" description="Helical" evidence="3">
    <location>
        <begin position="347"/>
        <end position="374"/>
    </location>
</feature>
<feature type="transmembrane region" description="Helical" evidence="3">
    <location>
        <begin position="113"/>
        <end position="134"/>
    </location>
</feature>
<feature type="transmembrane region" description="Helical" evidence="3">
    <location>
        <begin position="289"/>
        <end position="307"/>
    </location>
</feature>
<name>A0ABS6EUS1_9FIRM</name>
<accession>A0ABS6EUS1</accession>
<reference evidence="4 5" key="1">
    <citation type="submission" date="2021-06" db="EMBL/GenBank/DDBJ databases">
        <authorList>
            <person name="Sun Q."/>
            <person name="Li D."/>
        </authorList>
    </citation>
    <scope>NUCLEOTIDE SEQUENCE [LARGE SCALE GENOMIC DNA]</scope>
    <source>
        <strain evidence="4 5">MSJd-7</strain>
    </source>
</reference>
<keyword evidence="3" id="KW-0812">Transmembrane</keyword>
<dbReference type="Proteomes" id="UP000783588">
    <property type="component" value="Unassembled WGS sequence"/>
</dbReference>
<dbReference type="EMBL" id="JAHLQI010000008">
    <property type="protein sequence ID" value="MBU5491431.1"/>
    <property type="molecule type" value="Genomic_DNA"/>
</dbReference>
<proteinExistence type="predicted"/>
<feature type="transmembrane region" description="Helical" evidence="3">
    <location>
        <begin position="16"/>
        <end position="40"/>
    </location>
</feature>
<gene>
    <name evidence="4" type="primary">melB</name>
    <name evidence="4" type="ORF">KQI75_12550</name>
</gene>
<dbReference type="Pfam" id="PF13347">
    <property type="entry name" value="MFS_2"/>
    <property type="match status" value="1"/>
</dbReference>
<keyword evidence="5" id="KW-1185">Reference proteome</keyword>
<feature type="transmembrane region" description="Helical" evidence="3">
    <location>
        <begin position="85"/>
        <end position="107"/>
    </location>
</feature>
<keyword evidence="2" id="KW-0769">Symport</keyword>
<dbReference type="InterPro" id="IPR001927">
    <property type="entry name" value="Na/Gal_symport"/>
</dbReference>
<dbReference type="RefSeq" id="WP_216471165.1">
    <property type="nucleotide sequence ID" value="NZ_JAHLQI010000008.1"/>
</dbReference>
<evidence type="ECO:0000313" key="5">
    <source>
        <dbReference type="Proteomes" id="UP000783588"/>
    </source>
</evidence>
<protein>
    <submittedName>
        <fullName evidence="4">Melibiose:sodium transporter MelB</fullName>
    </submittedName>
</protein>
<feature type="transmembrane region" description="Helical" evidence="3">
    <location>
        <begin position="46"/>
        <end position="64"/>
    </location>
</feature>
<keyword evidence="3" id="KW-0472">Membrane</keyword>
<evidence type="ECO:0000256" key="3">
    <source>
        <dbReference type="SAM" id="Phobius"/>
    </source>
</evidence>
<dbReference type="PANTHER" id="PTHR11328">
    <property type="entry name" value="MAJOR FACILITATOR SUPERFAMILY DOMAIN-CONTAINING PROTEIN"/>
    <property type="match status" value="1"/>
</dbReference>
<feature type="transmembrane region" description="Helical" evidence="3">
    <location>
        <begin position="395"/>
        <end position="419"/>
    </location>
</feature>
<dbReference type="CDD" id="cd17332">
    <property type="entry name" value="MFS_MelB_like"/>
    <property type="match status" value="1"/>
</dbReference>
<dbReference type="NCBIfam" id="NF007749">
    <property type="entry name" value="PRK10429.1"/>
    <property type="match status" value="1"/>
</dbReference>
<keyword evidence="1" id="KW-0813">Transport</keyword>
<comment type="caution">
    <text evidence="4">The sequence shown here is derived from an EMBL/GenBank/DDBJ whole genome shotgun (WGS) entry which is preliminary data.</text>
</comment>
<feature type="transmembrane region" description="Helical" evidence="3">
    <location>
        <begin position="248"/>
        <end position="269"/>
    </location>
</feature>
<feature type="transmembrane region" description="Helical" evidence="3">
    <location>
        <begin position="319"/>
        <end position="341"/>
    </location>
</feature>
<organism evidence="4 5">
    <name type="scientific">Butyricicoccus intestinisimiae</name>
    <dbReference type="NCBI Taxonomy" id="2841509"/>
    <lineage>
        <taxon>Bacteria</taxon>
        <taxon>Bacillati</taxon>
        <taxon>Bacillota</taxon>
        <taxon>Clostridia</taxon>
        <taxon>Eubacteriales</taxon>
        <taxon>Butyricicoccaceae</taxon>
        <taxon>Butyricicoccus</taxon>
    </lineage>
</organism>
<keyword evidence="3" id="KW-1133">Transmembrane helix</keyword>
<dbReference type="PANTHER" id="PTHR11328:SF36">
    <property type="entry name" value="MELIBIOSE PERMEASE"/>
    <property type="match status" value="1"/>
</dbReference>
<feature type="transmembrane region" description="Helical" evidence="3">
    <location>
        <begin position="155"/>
        <end position="176"/>
    </location>
</feature>
<dbReference type="InterPro" id="IPR039672">
    <property type="entry name" value="MFS_2"/>
</dbReference>
<evidence type="ECO:0000256" key="2">
    <source>
        <dbReference type="ARBA" id="ARBA00022847"/>
    </source>
</evidence>
<feature type="transmembrane region" description="Helical" evidence="3">
    <location>
        <begin position="431"/>
        <end position="452"/>
    </location>
</feature>